<evidence type="ECO:0000256" key="6">
    <source>
        <dbReference type="ARBA" id="ARBA00023014"/>
    </source>
</evidence>
<proteinExistence type="inferred from homology"/>
<dbReference type="NCBIfam" id="TIGR03963">
    <property type="entry name" value="rSAM_QueE_Clost"/>
    <property type="match status" value="1"/>
</dbReference>
<comment type="subunit">
    <text evidence="8">Homodimer.</text>
</comment>
<evidence type="ECO:0000256" key="2">
    <source>
        <dbReference type="ARBA" id="ARBA00022691"/>
    </source>
</evidence>
<dbReference type="InterPro" id="IPR007197">
    <property type="entry name" value="rSAM"/>
</dbReference>
<evidence type="ECO:0000256" key="1">
    <source>
        <dbReference type="ARBA" id="ARBA00022485"/>
    </source>
</evidence>
<comment type="cofactor">
    <cofactor evidence="8">
        <name>[4Fe-4S] cluster</name>
        <dbReference type="ChEBI" id="CHEBI:49883"/>
    </cofactor>
    <text evidence="8">Binds 1 [4Fe-4S] cluster. The cluster is coordinated with 3 cysteines and an exchangeable S-adenosyl-L-methionine.</text>
</comment>
<dbReference type="EMBL" id="ATAX01000036">
    <property type="protein sequence ID" value="EWM52295.1"/>
    <property type="molecule type" value="Genomic_DNA"/>
</dbReference>
<evidence type="ECO:0000259" key="9">
    <source>
        <dbReference type="PROSITE" id="PS51918"/>
    </source>
</evidence>
<dbReference type="PANTHER" id="PTHR42836">
    <property type="entry name" value="7-CARBOXY-7-DEAZAGUANINE SYNTHASE"/>
    <property type="match status" value="1"/>
</dbReference>
<dbReference type="Pfam" id="PF04055">
    <property type="entry name" value="Radical_SAM"/>
    <property type="match status" value="1"/>
</dbReference>
<dbReference type="PATRIC" id="fig|1341157.4.peg.3071"/>
<evidence type="ECO:0000256" key="7">
    <source>
        <dbReference type="ARBA" id="ARBA00023239"/>
    </source>
</evidence>
<dbReference type="InterPro" id="IPR023868">
    <property type="entry name" value="7-CO-7-deazaGua_synth_put_Clo"/>
</dbReference>
<comment type="caution">
    <text evidence="10">The sequence shown here is derived from an EMBL/GenBank/DDBJ whole genome shotgun (WGS) entry which is preliminary data.</text>
</comment>
<dbReference type="HAMAP" id="MF_00917">
    <property type="entry name" value="QueE"/>
    <property type="match status" value="1"/>
</dbReference>
<dbReference type="GO" id="GO:1904047">
    <property type="term" value="F:S-adenosyl-L-methionine binding"/>
    <property type="evidence" value="ECO:0007669"/>
    <property type="project" value="UniProtKB-UniRule"/>
</dbReference>
<dbReference type="InterPro" id="IPR058240">
    <property type="entry name" value="rSAM_sf"/>
</dbReference>
<evidence type="ECO:0000313" key="11">
    <source>
        <dbReference type="Proteomes" id="UP000019365"/>
    </source>
</evidence>
<comment type="pathway">
    <text evidence="8">Purine metabolism; 7-cyano-7-deazaguanine biosynthesis.</text>
</comment>
<comment type="caution">
    <text evidence="8">Lacks conserved residue(s) required for the propagation of feature annotation.</text>
</comment>
<evidence type="ECO:0000313" key="10">
    <source>
        <dbReference type="EMBL" id="EWM52295.1"/>
    </source>
</evidence>
<feature type="binding site" evidence="8">
    <location>
        <position position="27"/>
    </location>
    <ligand>
        <name>substrate</name>
    </ligand>
</feature>
<dbReference type="PROSITE" id="PS51918">
    <property type="entry name" value="RADICAL_SAM"/>
    <property type="match status" value="1"/>
</dbReference>
<feature type="binding site" evidence="8">
    <location>
        <position position="73"/>
    </location>
    <ligand>
        <name>substrate</name>
    </ligand>
</feature>
<comment type="cofactor">
    <cofactor evidence="8">
        <name>Mg(2+)</name>
        <dbReference type="ChEBI" id="CHEBI:18420"/>
    </cofactor>
</comment>
<keyword evidence="6 8" id="KW-0411">Iron-sulfur</keyword>
<dbReference type="GO" id="GO:0000287">
    <property type="term" value="F:magnesium ion binding"/>
    <property type="evidence" value="ECO:0007669"/>
    <property type="project" value="UniProtKB-UniRule"/>
</dbReference>
<name>W7UTZ8_RUMFL</name>
<dbReference type="RefSeq" id="WP_037301321.1">
    <property type="nucleotide sequence ID" value="NZ_ATAX01000036.1"/>
</dbReference>
<dbReference type="SFLD" id="SFLDS00029">
    <property type="entry name" value="Radical_SAM"/>
    <property type="match status" value="1"/>
</dbReference>
<evidence type="ECO:0000256" key="4">
    <source>
        <dbReference type="ARBA" id="ARBA00022842"/>
    </source>
</evidence>
<dbReference type="PANTHER" id="PTHR42836:SF1">
    <property type="entry name" value="7-CARBOXY-7-DEAZAGUANINE SYNTHASE"/>
    <property type="match status" value="1"/>
</dbReference>
<dbReference type="EC" id="4.3.99.3" evidence="8"/>
<dbReference type="CDD" id="cd01335">
    <property type="entry name" value="Radical_SAM"/>
    <property type="match status" value="1"/>
</dbReference>
<keyword evidence="8" id="KW-0671">Queuosine biosynthesis</keyword>
<comment type="cofactor">
    <cofactor evidence="8">
        <name>S-adenosyl-L-methionine</name>
        <dbReference type="ChEBI" id="CHEBI:59789"/>
    </cofactor>
    <text evidence="8">Binds 1 S-adenosyl-L-methionine per subunit.</text>
</comment>
<feature type="binding site" evidence="8">
    <location>
        <begin position="12"/>
        <end position="14"/>
    </location>
    <ligand>
        <name>substrate</name>
    </ligand>
</feature>
<keyword evidence="7 8" id="KW-0456">Lyase</keyword>
<gene>
    <name evidence="8" type="primary">queE</name>
    <name evidence="10" type="ORF">RF007C_13170</name>
</gene>
<keyword evidence="4 8" id="KW-0460">Magnesium</keyword>
<dbReference type="OrthoDB" id="9792276at2"/>
<keyword evidence="1 8" id="KW-0004">4Fe-4S</keyword>
<dbReference type="UniPathway" id="UPA00391"/>
<feature type="binding site" evidence="8">
    <location>
        <position position="75"/>
    </location>
    <ligand>
        <name>S-adenosyl-L-methionine</name>
        <dbReference type="ChEBI" id="CHEBI:59789"/>
    </ligand>
</feature>
<dbReference type="Gene3D" id="3.20.20.70">
    <property type="entry name" value="Aldolase class I"/>
    <property type="match status" value="1"/>
</dbReference>
<keyword evidence="5 8" id="KW-0408">Iron</keyword>
<organism evidence="10 11">
    <name type="scientific">Ruminococcus flavefaciens 007c</name>
    <dbReference type="NCBI Taxonomy" id="1341157"/>
    <lineage>
        <taxon>Bacteria</taxon>
        <taxon>Bacillati</taxon>
        <taxon>Bacillota</taxon>
        <taxon>Clostridia</taxon>
        <taxon>Eubacteriales</taxon>
        <taxon>Oscillospiraceae</taxon>
        <taxon>Ruminococcus</taxon>
    </lineage>
</organism>
<dbReference type="Proteomes" id="UP000019365">
    <property type="component" value="Unassembled WGS sequence"/>
</dbReference>
<keyword evidence="11" id="KW-1185">Reference proteome</keyword>
<dbReference type="AlphaFoldDB" id="W7UTZ8"/>
<feature type="binding site" evidence="8">
    <location>
        <position position="38"/>
    </location>
    <ligand>
        <name>[4Fe-4S] cluster</name>
        <dbReference type="ChEBI" id="CHEBI:49883"/>
        <note>4Fe-4S-S-AdoMet</note>
    </ligand>
</feature>
<keyword evidence="2 8" id="KW-0949">S-adenosyl-L-methionine</keyword>
<keyword evidence="3 8" id="KW-0479">Metal-binding</keyword>
<dbReference type="GO" id="GO:0008616">
    <property type="term" value="P:tRNA queuosine(34) biosynthetic process"/>
    <property type="evidence" value="ECO:0007669"/>
    <property type="project" value="UniProtKB-UniRule"/>
</dbReference>
<dbReference type="InterPro" id="IPR013785">
    <property type="entry name" value="Aldolase_TIM"/>
</dbReference>
<dbReference type="GO" id="GO:0016840">
    <property type="term" value="F:carbon-nitrogen lyase activity"/>
    <property type="evidence" value="ECO:0007669"/>
    <property type="project" value="UniProtKB-UniRule"/>
</dbReference>
<feature type="binding site" evidence="8">
    <location>
        <begin position="37"/>
        <end position="39"/>
    </location>
    <ligand>
        <name>S-adenosyl-L-methionine</name>
        <dbReference type="ChEBI" id="CHEBI:59789"/>
    </ligand>
</feature>
<comment type="catalytic activity">
    <reaction evidence="8">
        <text>6-carboxy-5,6,7,8-tetrahydropterin + H(+) = 7-carboxy-7-carbaguanine + NH4(+)</text>
        <dbReference type="Rhea" id="RHEA:27974"/>
        <dbReference type="ChEBI" id="CHEBI:15378"/>
        <dbReference type="ChEBI" id="CHEBI:28938"/>
        <dbReference type="ChEBI" id="CHEBI:61032"/>
        <dbReference type="ChEBI" id="CHEBI:61036"/>
        <dbReference type="EC" id="4.3.99.3"/>
    </reaction>
</comment>
<protein>
    <recommendedName>
        <fullName evidence="8">7-carboxy-7-deazaguanine synthase</fullName>
        <shortName evidence="8">CDG synthase</shortName>
        <ecNumber evidence="8">4.3.99.3</ecNumber>
    </recommendedName>
    <alternativeName>
        <fullName evidence="8">Queuosine biosynthesis protein QueE</fullName>
    </alternativeName>
</protein>
<comment type="similarity">
    <text evidence="8">Belongs to the radical SAM superfamily. 7-carboxy-7-deazaguanine synthase family.</text>
</comment>
<dbReference type="SUPFAM" id="SSF102114">
    <property type="entry name" value="Radical SAM enzymes"/>
    <property type="match status" value="1"/>
</dbReference>
<feature type="binding site" evidence="8">
    <location>
        <position position="40"/>
    </location>
    <ligand>
        <name>Mg(2+)</name>
        <dbReference type="ChEBI" id="CHEBI:18420"/>
    </ligand>
</feature>
<comment type="function">
    <text evidence="8">Catalyzes the complex heterocyclic radical-mediated conversion of 6-carboxy-5,6,7,8-tetrahydropterin (CPH4) to 7-carboxy-7-deazaguanine (CDG), a step common to the biosynthetic pathways of all 7-deazapurine-containing compounds.</text>
</comment>
<dbReference type="GO" id="GO:0051539">
    <property type="term" value="F:4 iron, 4 sulfur cluster binding"/>
    <property type="evidence" value="ECO:0007669"/>
    <property type="project" value="UniProtKB-UniRule"/>
</dbReference>
<evidence type="ECO:0000256" key="5">
    <source>
        <dbReference type="ARBA" id="ARBA00023004"/>
    </source>
</evidence>
<feature type="domain" description="Radical SAM core" evidence="9">
    <location>
        <begin position="18"/>
        <end position="215"/>
    </location>
</feature>
<dbReference type="eggNOG" id="COG0602">
    <property type="taxonomic scope" value="Bacteria"/>
</dbReference>
<reference evidence="10 11" key="1">
    <citation type="journal article" date="2014" name="PLoS ONE">
        <title>Rumen cellulosomics: divergent fiber-degrading strategies revealed by comparative genome-wide analysis of six ruminococcal strains.</title>
        <authorList>
            <person name="Dassa B."/>
            <person name="Borovok I."/>
            <person name="Ruimy-Israeli V."/>
            <person name="Lamed R."/>
            <person name="Flint H.J."/>
            <person name="Duncan S.H."/>
            <person name="Henrissat B."/>
            <person name="Coutinho P."/>
            <person name="Morrison M."/>
            <person name="Mosoni P."/>
            <person name="Yeoman C.J."/>
            <person name="White B.A."/>
            <person name="Bayer E.A."/>
        </authorList>
    </citation>
    <scope>NUCLEOTIDE SEQUENCE [LARGE SCALE GENOMIC DNA]</scope>
    <source>
        <strain evidence="10 11">007c</strain>
    </source>
</reference>
<sequence length="220" mass="24366">MSFLVVEKFVSINGEGQRAGEAAVFIRFRGCNLSCSYCDTKWANSPDAPAESMTAEEIVKYAASTGITDVTLTGGEPLLQPELHVLTDLLISSGHRVEIETNGSQPVEGLAKRALRPSFTLDYKLPDSGMESRMLTGNYSFLTMEDTVKFVAGSLSDLEKALLIIKTYGLCEKCRVYLSPVFGKIEPAQMVDFMIKNKMNSVRLQLQLHKFIWPPDMRGV</sequence>
<evidence type="ECO:0000256" key="8">
    <source>
        <dbReference type="HAMAP-Rule" id="MF_00917"/>
    </source>
</evidence>
<feature type="binding site" evidence="8">
    <location>
        <position position="35"/>
    </location>
    <ligand>
        <name>[4Fe-4S] cluster</name>
        <dbReference type="ChEBI" id="CHEBI:49883"/>
        <note>4Fe-4S-S-AdoMet</note>
    </ligand>
</feature>
<evidence type="ECO:0000256" key="3">
    <source>
        <dbReference type="ARBA" id="ARBA00022723"/>
    </source>
</evidence>
<feature type="binding site" evidence="8">
    <location>
        <position position="31"/>
    </location>
    <ligand>
        <name>[4Fe-4S] cluster</name>
        <dbReference type="ChEBI" id="CHEBI:49883"/>
        <note>4Fe-4S-S-AdoMet</note>
    </ligand>
</feature>
<accession>W7UTZ8</accession>
<dbReference type="InterPro" id="IPR024924">
    <property type="entry name" value="7-CO-7-deazaguanine_synth-like"/>
</dbReference>
<dbReference type="PIRSF" id="PIRSF000370">
    <property type="entry name" value="QueE"/>
    <property type="match status" value="1"/>
</dbReference>